<dbReference type="Proteomes" id="UP001597135">
    <property type="component" value="Unassembled WGS sequence"/>
</dbReference>
<protein>
    <submittedName>
        <fullName evidence="3">Phage tail length tape measure family protein</fullName>
    </submittedName>
</protein>
<sequence>MAFVVSGEIKADGKQAQGEIKRTKAALDEAAGAADKVGRSGRRGAAGVRDLGGAASSGAGSVEQLSQAEARAARNAIDMEAANRRAAGSIGNLTAQFNDIGVMLAAGQNPLQLAIQQGTQITQVIGPMGATGAVRALGGAFLSLFSPINLITLGTIAAGAAITQWLLGAGEEARTFEDELGDLNDRVSAYREAADLATASTADLEERFGSAGAAARAFLGEMANDARIAAENQIATAMAQLSEEMDSSLYGMGQQFGFTPFELTFSINRESRTELRGLVNEVIAELEVLGAAASMSIDERIEALKSLAAAVRTAADFDGQRSPGEDALLDRINGLVTKAYELQATTEQISDNLQTIPDDVGVPVVNPNVQRSYELFYRTRIQGEELAGRAAEAARQSRERALATAAGMLTSLSREAELQGAIARFGADSAQVAEVRAANEREVFEETLATLNVSEELKAELRQAFLEAQALAMLDMSAGIDTATSSAAQLSEQLGIAYATAVAIKSMNASAGAKGPDDARAQLYDQGRLGGAIVGGTVAYKTPKISSRGRTGGGRRGGGGSAGGGRSEAEREYDSNREALERLIESEQKEIDLLRELDPVQREMIQHREVLKAATAAERAQIEQLIGVRIAEEVAMRRATDSTEALRDGVNDLLNDIITNGASAQEVLGSLLSALTQGAIYGTGMFGGLFGGVSIGELLFPSPGVPGRERGGKVYAGQPYVVGERRQELFIPDTNGYIAPRVPEGGGQGGVVRVEIAASAEFDAKIRTVSQGVSAQVVQEYDRNVLPASVQRIGKDPRSIG</sequence>
<evidence type="ECO:0000313" key="3">
    <source>
        <dbReference type="EMBL" id="MFD1342878.1"/>
    </source>
</evidence>
<evidence type="ECO:0000313" key="4">
    <source>
        <dbReference type="Proteomes" id="UP001597135"/>
    </source>
</evidence>
<reference evidence="4" key="1">
    <citation type="journal article" date="2019" name="Int. J. Syst. Evol. Microbiol.">
        <title>The Global Catalogue of Microorganisms (GCM) 10K type strain sequencing project: providing services to taxonomists for standard genome sequencing and annotation.</title>
        <authorList>
            <consortium name="The Broad Institute Genomics Platform"/>
            <consortium name="The Broad Institute Genome Sequencing Center for Infectious Disease"/>
            <person name="Wu L."/>
            <person name="Ma J."/>
        </authorList>
    </citation>
    <scope>NUCLEOTIDE SEQUENCE [LARGE SCALE GENOMIC DNA]</scope>
    <source>
        <strain evidence="4">CCUG 62953</strain>
    </source>
</reference>
<feature type="compositionally biased region" description="Gly residues" evidence="1">
    <location>
        <begin position="550"/>
        <end position="566"/>
    </location>
</feature>
<dbReference type="RefSeq" id="WP_386803334.1">
    <property type="nucleotide sequence ID" value="NZ_JBHTMU010000016.1"/>
</dbReference>
<proteinExistence type="predicted"/>
<gene>
    <name evidence="3" type="ORF">ACFQ4E_10640</name>
</gene>
<evidence type="ECO:0000256" key="1">
    <source>
        <dbReference type="SAM" id="MobiDB-lite"/>
    </source>
</evidence>
<dbReference type="InterPro" id="IPR009628">
    <property type="entry name" value="Phage_tape_measure_N"/>
</dbReference>
<dbReference type="EMBL" id="JBHTMU010000016">
    <property type="protein sequence ID" value="MFD1342878.1"/>
    <property type="molecule type" value="Genomic_DNA"/>
</dbReference>
<dbReference type="Pfam" id="PF06791">
    <property type="entry name" value="TMP_2"/>
    <property type="match status" value="1"/>
</dbReference>
<accession>A0ABW3ZIY3</accession>
<feature type="domain" description="Bacteriophage tail tape measure N-terminal" evidence="2">
    <location>
        <begin position="89"/>
        <end position="256"/>
    </location>
</feature>
<name>A0ABW3ZIY3_9RHOB</name>
<keyword evidence="4" id="KW-1185">Reference proteome</keyword>
<evidence type="ECO:0000259" key="2">
    <source>
        <dbReference type="Pfam" id="PF06791"/>
    </source>
</evidence>
<organism evidence="3 4">
    <name type="scientific">Litorisediminicola beolgyonensis</name>
    <dbReference type="NCBI Taxonomy" id="1173614"/>
    <lineage>
        <taxon>Bacteria</taxon>
        <taxon>Pseudomonadati</taxon>
        <taxon>Pseudomonadota</taxon>
        <taxon>Alphaproteobacteria</taxon>
        <taxon>Rhodobacterales</taxon>
        <taxon>Paracoccaceae</taxon>
        <taxon>Litorisediminicola</taxon>
    </lineage>
</organism>
<feature type="region of interest" description="Disordered" evidence="1">
    <location>
        <begin position="544"/>
        <end position="574"/>
    </location>
</feature>
<comment type="caution">
    <text evidence="3">The sequence shown here is derived from an EMBL/GenBank/DDBJ whole genome shotgun (WGS) entry which is preliminary data.</text>
</comment>